<dbReference type="AlphaFoldDB" id="A0A315Z6Z9"/>
<proteinExistence type="inferred from homology"/>
<name>A0A315Z6Z9_SEDFL</name>
<dbReference type="CDD" id="cd05233">
    <property type="entry name" value="SDR_c"/>
    <property type="match status" value="1"/>
</dbReference>
<dbReference type="RefSeq" id="WP_109620691.1">
    <property type="nucleotide sequence ID" value="NZ_QGDO01000005.1"/>
</dbReference>
<gene>
    <name evidence="3" type="ORF">BC781_105255</name>
</gene>
<evidence type="ECO:0000256" key="2">
    <source>
        <dbReference type="ARBA" id="ARBA00023002"/>
    </source>
</evidence>
<comment type="similarity">
    <text evidence="1">Belongs to the short-chain dehydrogenases/reductases (SDR) family.</text>
</comment>
<reference evidence="3 4" key="1">
    <citation type="submission" date="2018-03" db="EMBL/GenBank/DDBJ databases">
        <title>Genomic Encyclopedia of Archaeal and Bacterial Type Strains, Phase II (KMG-II): from individual species to whole genera.</title>
        <authorList>
            <person name="Goeker M."/>
        </authorList>
    </citation>
    <scope>NUCLEOTIDE SEQUENCE [LARGE SCALE GENOMIC DNA]</scope>
    <source>
        <strain evidence="3 4">DSM 28229</strain>
    </source>
</reference>
<keyword evidence="4" id="KW-1185">Reference proteome</keyword>
<dbReference type="InterPro" id="IPR002347">
    <property type="entry name" value="SDR_fam"/>
</dbReference>
<dbReference type="Proteomes" id="UP000245535">
    <property type="component" value="Unassembled WGS sequence"/>
</dbReference>
<dbReference type="Pfam" id="PF13561">
    <property type="entry name" value="adh_short_C2"/>
    <property type="match status" value="1"/>
</dbReference>
<dbReference type="PRINTS" id="PR00081">
    <property type="entry name" value="GDHRDH"/>
</dbReference>
<dbReference type="PANTHER" id="PTHR43477">
    <property type="entry name" value="DIHYDROANTICAPSIN 7-DEHYDROGENASE"/>
    <property type="match status" value="1"/>
</dbReference>
<dbReference type="OrthoDB" id="9803333at2"/>
<dbReference type="GO" id="GO:0016491">
    <property type="term" value="F:oxidoreductase activity"/>
    <property type="evidence" value="ECO:0007669"/>
    <property type="project" value="UniProtKB-KW"/>
</dbReference>
<comment type="caution">
    <text evidence="3">The sequence shown here is derived from an EMBL/GenBank/DDBJ whole genome shotgun (WGS) entry which is preliminary data.</text>
</comment>
<keyword evidence="2" id="KW-0560">Oxidoreductase</keyword>
<dbReference type="Gene3D" id="3.40.50.720">
    <property type="entry name" value="NAD(P)-binding Rossmann-like Domain"/>
    <property type="match status" value="1"/>
</dbReference>
<accession>A0A315Z6Z9</accession>
<dbReference type="EMBL" id="QGDO01000005">
    <property type="protein sequence ID" value="PWJ40187.1"/>
    <property type="molecule type" value="Genomic_DNA"/>
</dbReference>
<evidence type="ECO:0000313" key="3">
    <source>
        <dbReference type="EMBL" id="PWJ40187.1"/>
    </source>
</evidence>
<sequence length="227" mass="24529">MSKILIVGGSKGIGHSLLQKCLDEKYECVNISRSAPQISHQNLTNHSLDITKDELPDIEGISSIVYCPGTINLKPISSLSEEDFLNDFQINVLGAVKVIKKYFRKLKKAENASITLFSTVAATQGMSFHSSIATSKAGLEGLARSLAAELAPDVRVNCIAPTLTDTELAAGILKNDEAVEKSKQRHPLKKILEAEDLSEMALYLISKKSRAITGQTFLIDAGLSSIS</sequence>
<dbReference type="InterPro" id="IPR036291">
    <property type="entry name" value="NAD(P)-bd_dom_sf"/>
</dbReference>
<organism evidence="3 4">
    <name type="scientific">Sediminitomix flava</name>
    <dbReference type="NCBI Taxonomy" id="379075"/>
    <lineage>
        <taxon>Bacteria</taxon>
        <taxon>Pseudomonadati</taxon>
        <taxon>Bacteroidota</taxon>
        <taxon>Cytophagia</taxon>
        <taxon>Cytophagales</taxon>
        <taxon>Flammeovirgaceae</taxon>
        <taxon>Sediminitomix</taxon>
    </lineage>
</organism>
<dbReference type="PANTHER" id="PTHR43477:SF1">
    <property type="entry name" value="DIHYDROANTICAPSIN 7-DEHYDROGENASE"/>
    <property type="match status" value="1"/>
</dbReference>
<evidence type="ECO:0000313" key="4">
    <source>
        <dbReference type="Proteomes" id="UP000245535"/>
    </source>
</evidence>
<protein>
    <submittedName>
        <fullName evidence="3">NAD(P)-dependent dehydrogenase (Short-subunit alcohol dehydrogenase family)</fullName>
    </submittedName>
</protein>
<dbReference type="SUPFAM" id="SSF51735">
    <property type="entry name" value="NAD(P)-binding Rossmann-fold domains"/>
    <property type="match status" value="1"/>
</dbReference>
<dbReference type="InterPro" id="IPR051122">
    <property type="entry name" value="SDR_DHRS6-like"/>
</dbReference>
<evidence type="ECO:0000256" key="1">
    <source>
        <dbReference type="ARBA" id="ARBA00006484"/>
    </source>
</evidence>